<accession>A0A0D8L7R3</accession>
<reference evidence="1 2" key="1">
    <citation type="submission" date="2015-02" db="EMBL/GenBank/DDBJ databases">
        <title>Whole genome shotgun sequencing of cultured foodborne pathogen.</title>
        <authorList>
            <person name="Timme R."/>
            <person name="Allard M.W."/>
            <person name="Strain E."/>
            <person name="Evans P.S."/>
            <person name="Brown E."/>
        </authorList>
    </citation>
    <scope>NUCLEOTIDE SEQUENCE [LARGE SCALE GENOMIC DNA]</scope>
    <source>
        <strain evidence="1 2">GCSL-TSO-24</strain>
    </source>
</reference>
<protein>
    <submittedName>
        <fullName evidence="1">Uncharacterized protein</fullName>
    </submittedName>
</protein>
<evidence type="ECO:0000313" key="1">
    <source>
        <dbReference type="EMBL" id="KJF77161.1"/>
    </source>
</evidence>
<dbReference type="Proteomes" id="UP000032582">
    <property type="component" value="Unassembled WGS sequence"/>
</dbReference>
<evidence type="ECO:0000313" key="2">
    <source>
        <dbReference type="Proteomes" id="UP000032582"/>
    </source>
</evidence>
<proteinExistence type="predicted"/>
<dbReference type="AlphaFoldDB" id="A0A0D8L7R3"/>
<gene>
    <name evidence="1" type="ORF">UA45_14460</name>
</gene>
<sequence length="68" mass="8073">MDTSLSAGKTQPVATQDTFVRIRAREAFHQRSESRFLRFFLHLQRFIYPWQQRSSFTVKPETRNNAPS</sequence>
<organism evidence="1 2">
    <name type="scientific">Morganella morganii</name>
    <name type="common">Proteus morganii</name>
    <dbReference type="NCBI Taxonomy" id="582"/>
    <lineage>
        <taxon>Bacteria</taxon>
        <taxon>Pseudomonadati</taxon>
        <taxon>Pseudomonadota</taxon>
        <taxon>Gammaproteobacteria</taxon>
        <taxon>Enterobacterales</taxon>
        <taxon>Morganellaceae</taxon>
        <taxon>Morganella</taxon>
    </lineage>
</organism>
<name>A0A0D8L7R3_MORMO</name>
<comment type="caution">
    <text evidence="1">The sequence shown here is derived from an EMBL/GenBank/DDBJ whole genome shotgun (WGS) entry which is preliminary data.</text>
</comment>
<dbReference type="EMBL" id="JZSH01000185">
    <property type="protein sequence ID" value="KJF77161.1"/>
    <property type="molecule type" value="Genomic_DNA"/>
</dbReference>